<name>A0ABV4JXI1_9BACT</name>
<comment type="caution">
    <text evidence="2">The sequence shown here is derived from an EMBL/GenBank/DDBJ whole genome shotgun (WGS) entry which is preliminary data.</text>
</comment>
<feature type="region of interest" description="Disordered" evidence="1">
    <location>
        <begin position="1"/>
        <end position="21"/>
    </location>
</feature>
<dbReference type="EMBL" id="JBGLYH010000002">
    <property type="protein sequence ID" value="MEZ7195396.1"/>
    <property type="molecule type" value="Genomic_DNA"/>
</dbReference>
<evidence type="ECO:0000256" key="1">
    <source>
        <dbReference type="SAM" id="MobiDB-lite"/>
    </source>
</evidence>
<proteinExistence type="predicted"/>
<keyword evidence="3" id="KW-1185">Reference proteome</keyword>
<protein>
    <submittedName>
        <fullName evidence="2">Uncharacterized protein</fullName>
    </submittedName>
</protein>
<gene>
    <name evidence="2" type="ORF">AB6M95_01430</name>
</gene>
<dbReference type="RefSeq" id="WP_371384947.1">
    <property type="nucleotide sequence ID" value="NZ_JBGLYH010000002.1"/>
</dbReference>
<dbReference type="Proteomes" id="UP001568698">
    <property type="component" value="Unassembled WGS sequence"/>
</dbReference>
<evidence type="ECO:0000313" key="3">
    <source>
        <dbReference type="Proteomes" id="UP001568698"/>
    </source>
</evidence>
<organism evidence="2 3">
    <name type="scientific">Pseudodesulfovibrio karagichevae</name>
    <dbReference type="NCBI Taxonomy" id="3239305"/>
    <lineage>
        <taxon>Bacteria</taxon>
        <taxon>Pseudomonadati</taxon>
        <taxon>Thermodesulfobacteriota</taxon>
        <taxon>Desulfovibrionia</taxon>
        <taxon>Desulfovibrionales</taxon>
        <taxon>Desulfovibrionaceae</taxon>
    </lineage>
</organism>
<evidence type="ECO:0000313" key="2">
    <source>
        <dbReference type="EMBL" id="MEZ7195396.1"/>
    </source>
</evidence>
<accession>A0ABV4JXI1</accession>
<sequence>MTAYARNPQTIPDDSVGGSSVREGVAEQNNVAINDLFTALNAHANNEDGRSHVEIDEALDAVGDVSAAATAAQTAQAAAEAARDKSQEWADNPEDVAVETGAYSAKHHAIKAAASAQSAQDAADAIPDLSTVLKDSDIGTADGDVIAVQTGGKLPALSAEDLTSVPGNVITTKGDIAYGETGGVPTRLAAPVDDTKVLGTSGGVPAWVDKGDGVVSLVSSPTPATGTWTIPDLTIGKPLFIGVSGTNPQMVFSVTSGSSFGGGAFWTISSQSSGDSQDTSNVAILIPTATTVSLNVTGVTGVSAVYAYQ</sequence>
<reference evidence="2 3" key="1">
    <citation type="submission" date="2024-08" db="EMBL/GenBank/DDBJ databases">
        <title>Sulfate-reducing bacteria isolated from formation water of the oil field in Kazakhstan and description of Pseudodesulfovibrio sp.</title>
        <authorList>
            <person name="Bidzhieva S.K."/>
            <person name="Tourova T.P."/>
            <person name="Grouzdev D.S."/>
            <person name="Beletsky A.V."/>
            <person name="Sokolova D.S."/>
            <person name="Samigullina S.R."/>
            <person name="Poltaraus A.B."/>
            <person name="Avtukh A.N."/>
            <person name="Tereshina V.M."/>
            <person name="Zhaparov N.S."/>
            <person name="Mardanov A.V."/>
            <person name="Nazina T.N."/>
        </authorList>
    </citation>
    <scope>NUCLEOTIDE SEQUENCE [LARGE SCALE GENOMIC DNA]</scope>
    <source>
        <strain evidence="2 3">9FUS</strain>
    </source>
</reference>